<dbReference type="InterPro" id="IPR050319">
    <property type="entry name" value="ABC_transp_ATP-bind"/>
</dbReference>
<dbReference type="InterPro" id="IPR013563">
    <property type="entry name" value="Oligopep_ABC_C"/>
</dbReference>
<evidence type="ECO:0000313" key="8">
    <source>
        <dbReference type="Proteomes" id="UP000298179"/>
    </source>
</evidence>
<evidence type="ECO:0000256" key="2">
    <source>
        <dbReference type="ARBA" id="ARBA00005417"/>
    </source>
</evidence>
<dbReference type="OrthoDB" id="9815712at2"/>
<dbReference type="PROSITE" id="PS50893">
    <property type="entry name" value="ABC_TRANSPORTER_2"/>
    <property type="match status" value="1"/>
</dbReference>
<name>A0A4Y8RSE4_9HYPH</name>
<dbReference type="FunFam" id="3.40.50.300:FF:000016">
    <property type="entry name" value="Oligopeptide ABC transporter ATP-binding component"/>
    <property type="match status" value="1"/>
</dbReference>
<dbReference type="Gene3D" id="3.40.50.300">
    <property type="entry name" value="P-loop containing nucleotide triphosphate hydrolases"/>
    <property type="match status" value="1"/>
</dbReference>
<dbReference type="EMBL" id="SOZD01000001">
    <property type="protein sequence ID" value="TFF27205.1"/>
    <property type="molecule type" value="Genomic_DNA"/>
</dbReference>
<dbReference type="NCBIfam" id="TIGR01727">
    <property type="entry name" value="oligo_HPY"/>
    <property type="match status" value="1"/>
</dbReference>
<dbReference type="AlphaFoldDB" id="A0A4Y8RSE4"/>
<dbReference type="InterPro" id="IPR003593">
    <property type="entry name" value="AAA+_ATPase"/>
</dbReference>
<dbReference type="PANTHER" id="PTHR43776">
    <property type="entry name" value="TRANSPORT ATP-BINDING PROTEIN"/>
    <property type="match status" value="1"/>
</dbReference>
<dbReference type="InterPro" id="IPR027417">
    <property type="entry name" value="P-loop_NTPase"/>
</dbReference>
<evidence type="ECO:0000256" key="5">
    <source>
        <dbReference type="ARBA" id="ARBA00022840"/>
    </source>
</evidence>
<dbReference type="RefSeq" id="WP_134759592.1">
    <property type="nucleotide sequence ID" value="NZ_SOZD01000001.1"/>
</dbReference>
<evidence type="ECO:0000256" key="4">
    <source>
        <dbReference type="ARBA" id="ARBA00022741"/>
    </source>
</evidence>
<reference evidence="7 8" key="1">
    <citation type="submission" date="2019-03" db="EMBL/GenBank/DDBJ databases">
        <title>Jiella endophytica sp. nov., a novel endophytic bacterium isolated from root of Ficus microcarpa Linn. f.</title>
        <authorList>
            <person name="Tuo L."/>
        </authorList>
    </citation>
    <scope>NUCLEOTIDE SEQUENCE [LARGE SCALE GENOMIC DNA]</scope>
    <source>
        <strain evidence="7 8">CBS5Q-3</strain>
    </source>
</reference>
<dbReference type="Pfam" id="PF08352">
    <property type="entry name" value="oligo_HPY"/>
    <property type="match status" value="1"/>
</dbReference>
<organism evidence="7 8">
    <name type="scientific">Jiella endophytica</name>
    <dbReference type="NCBI Taxonomy" id="2558362"/>
    <lineage>
        <taxon>Bacteria</taxon>
        <taxon>Pseudomonadati</taxon>
        <taxon>Pseudomonadota</taxon>
        <taxon>Alphaproteobacteria</taxon>
        <taxon>Hyphomicrobiales</taxon>
        <taxon>Aurantimonadaceae</taxon>
        <taxon>Jiella</taxon>
    </lineage>
</organism>
<dbReference type="Pfam" id="PF00005">
    <property type="entry name" value="ABC_tran"/>
    <property type="match status" value="1"/>
</dbReference>
<dbReference type="InterPro" id="IPR003439">
    <property type="entry name" value="ABC_transporter-like_ATP-bd"/>
</dbReference>
<dbReference type="SMART" id="SM00382">
    <property type="entry name" value="AAA"/>
    <property type="match status" value="1"/>
</dbReference>
<comment type="similarity">
    <text evidence="2">Belongs to the ABC transporter superfamily.</text>
</comment>
<protein>
    <submittedName>
        <fullName evidence="7">ATP-binding cassette domain-containing protein</fullName>
    </submittedName>
</protein>
<keyword evidence="3" id="KW-0813">Transport</keyword>
<proteinExistence type="inferred from homology"/>
<dbReference type="PROSITE" id="PS00211">
    <property type="entry name" value="ABC_TRANSPORTER_1"/>
    <property type="match status" value="1"/>
</dbReference>
<evidence type="ECO:0000256" key="3">
    <source>
        <dbReference type="ARBA" id="ARBA00022448"/>
    </source>
</evidence>
<dbReference type="CDD" id="cd03257">
    <property type="entry name" value="ABC_NikE_OppD_transporters"/>
    <property type="match status" value="1"/>
</dbReference>
<sequence>MTGTPLVEADRLSRNFPMRTGLFGRHRDVWAVRDVSLAVQKGETVGVVGESGCGKSTLGRMVLGLESPSAGAIRFEGRDLSSVAGAERRRLARRMQMVFQDPFGSLDPRRSVGAQIADGLRVHRIVAAGEVDAEVARLIDVVGLQKNAAGRRPHEFSGGQRQRIAVARALATRPDFIVADEPVSALDVSIQAQVVNLLADLRRDLGLTMLFIAHDLHVVRHLSTRAVVMYLGRIVEEGPSEKVFGAPAHPYTRALLAATPSISARKVDEEAVLAGELPSPANPPSGCAFRTRCPLASDECAAAVPDLAPYESGWKVRCIKSGPSQRRGDL</sequence>
<comment type="subcellular location">
    <subcellularLocation>
        <location evidence="1">Cell inner membrane</location>
        <topology evidence="1">Peripheral membrane protein</topology>
    </subcellularLocation>
</comment>
<dbReference type="GO" id="GO:0005524">
    <property type="term" value="F:ATP binding"/>
    <property type="evidence" value="ECO:0007669"/>
    <property type="project" value="UniProtKB-KW"/>
</dbReference>
<comment type="caution">
    <text evidence="7">The sequence shown here is derived from an EMBL/GenBank/DDBJ whole genome shotgun (WGS) entry which is preliminary data.</text>
</comment>
<dbReference type="SUPFAM" id="SSF52540">
    <property type="entry name" value="P-loop containing nucleoside triphosphate hydrolases"/>
    <property type="match status" value="1"/>
</dbReference>
<keyword evidence="4" id="KW-0547">Nucleotide-binding</keyword>
<dbReference type="GO" id="GO:0005886">
    <property type="term" value="C:plasma membrane"/>
    <property type="evidence" value="ECO:0007669"/>
    <property type="project" value="UniProtKB-SubCell"/>
</dbReference>
<dbReference type="GO" id="GO:0055085">
    <property type="term" value="P:transmembrane transport"/>
    <property type="evidence" value="ECO:0007669"/>
    <property type="project" value="UniProtKB-ARBA"/>
</dbReference>
<gene>
    <name evidence="7" type="ORF">E3C22_01620</name>
</gene>
<dbReference type="GO" id="GO:0015833">
    <property type="term" value="P:peptide transport"/>
    <property type="evidence" value="ECO:0007669"/>
    <property type="project" value="InterPro"/>
</dbReference>
<accession>A0A4Y8RSE4</accession>
<dbReference type="GO" id="GO:0016887">
    <property type="term" value="F:ATP hydrolysis activity"/>
    <property type="evidence" value="ECO:0007669"/>
    <property type="project" value="InterPro"/>
</dbReference>
<evidence type="ECO:0000259" key="6">
    <source>
        <dbReference type="PROSITE" id="PS50893"/>
    </source>
</evidence>
<dbReference type="InterPro" id="IPR017871">
    <property type="entry name" value="ABC_transporter-like_CS"/>
</dbReference>
<dbReference type="PANTHER" id="PTHR43776:SF7">
    <property type="entry name" value="D,D-DIPEPTIDE TRANSPORT ATP-BINDING PROTEIN DDPF-RELATED"/>
    <property type="match status" value="1"/>
</dbReference>
<evidence type="ECO:0000313" key="7">
    <source>
        <dbReference type="EMBL" id="TFF27205.1"/>
    </source>
</evidence>
<dbReference type="Proteomes" id="UP000298179">
    <property type="component" value="Unassembled WGS sequence"/>
</dbReference>
<feature type="domain" description="ABC transporter" evidence="6">
    <location>
        <begin position="7"/>
        <end position="256"/>
    </location>
</feature>
<keyword evidence="8" id="KW-1185">Reference proteome</keyword>
<evidence type="ECO:0000256" key="1">
    <source>
        <dbReference type="ARBA" id="ARBA00004417"/>
    </source>
</evidence>
<keyword evidence="5 7" id="KW-0067">ATP-binding</keyword>